<evidence type="ECO:0000313" key="3">
    <source>
        <dbReference type="EMBL" id="MXY92849.1"/>
    </source>
</evidence>
<dbReference type="SMART" id="SM00226">
    <property type="entry name" value="LMWPc"/>
    <property type="match status" value="1"/>
</dbReference>
<evidence type="ECO:0000256" key="1">
    <source>
        <dbReference type="ARBA" id="ARBA00022849"/>
    </source>
</evidence>
<feature type="domain" description="Phosphotyrosine protein phosphatase I" evidence="2">
    <location>
        <begin position="6"/>
        <end position="140"/>
    </location>
</feature>
<dbReference type="Pfam" id="PF01451">
    <property type="entry name" value="LMWPc"/>
    <property type="match status" value="1"/>
</dbReference>
<proteinExistence type="predicted"/>
<accession>A0A6B0YS54</accession>
<dbReference type="EMBL" id="VXRG01000045">
    <property type="protein sequence ID" value="MXY92849.1"/>
    <property type="molecule type" value="Genomic_DNA"/>
</dbReference>
<organism evidence="3">
    <name type="scientific">Caldilineaceae bacterium SB0664_bin_27</name>
    <dbReference type="NCBI Taxonomy" id="2605260"/>
    <lineage>
        <taxon>Bacteria</taxon>
        <taxon>Bacillati</taxon>
        <taxon>Chloroflexota</taxon>
        <taxon>Caldilineae</taxon>
        <taxon>Caldilineales</taxon>
        <taxon>Caldilineaceae</taxon>
    </lineage>
</organism>
<comment type="caution">
    <text evidence="3">The sequence shown here is derived from an EMBL/GenBank/DDBJ whole genome shotgun (WGS) entry which is preliminary data.</text>
</comment>
<dbReference type="GO" id="GO:0046685">
    <property type="term" value="P:response to arsenic-containing substance"/>
    <property type="evidence" value="ECO:0007669"/>
    <property type="project" value="UniProtKB-KW"/>
</dbReference>
<sequence length="141" mass="15479">MNAEKQRVLILCTGNSCRSQMAEGLVNAYLGESWQAFSAGTAPSGMVHPLAVRAMAELDIDIGQGATESVEDYRELQPDLVVTVCDSAAKNCPAWLGDEEVTHMPFEDPTKVIGSDSERISACRQVRDLMRDKLLTYLQSR</sequence>
<dbReference type="PANTHER" id="PTHR43428">
    <property type="entry name" value="ARSENATE REDUCTASE"/>
    <property type="match status" value="1"/>
</dbReference>
<keyword evidence="1" id="KW-0059">Arsenical resistance</keyword>
<dbReference type="InterPro" id="IPR023485">
    <property type="entry name" value="Ptyr_pPase"/>
</dbReference>
<dbReference type="SUPFAM" id="SSF52788">
    <property type="entry name" value="Phosphotyrosine protein phosphatases I"/>
    <property type="match status" value="1"/>
</dbReference>
<dbReference type="InterPro" id="IPR036196">
    <property type="entry name" value="Ptyr_pPase_sf"/>
</dbReference>
<protein>
    <submittedName>
        <fullName evidence="3">Arsenate reductase ArsC</fullName>
    </submittedName>
</protein>
<name>A0A6B0YS54_9CHLR</name>
<dbReference type="CDD" id="cd16345">
    <property type="entry name" value="LMWP_ArsC"/>
    <property type="match status" value="1"/>
</dbReference>
<reference evidence="3" key="1">
    <citation type="submission" date="2019-09" db="EMBL/GenBank/DDBJ databases">
        <title>Characterisation of the sponge microbiome using genome-centric metagenomics.</title>
        <authorList>
            <person name="Engelberts J.P."/>
            <person name="Robbins S.J."/>
            <person name="De Goeij J.M."/>
            <person name="Aranda M."/>
            <person name="Bell S.C."/>
            <person name="Webster N.S."/>
        </authorList>
    </citation>
    <scope>NUCLEOTIDE SEQUENCE</scope>
    <source>
        <strain evidence="3">SB0664_bin_27</strain>
    </source>
</reference>
<dbReference type="Gene3D" id="3.40.50.2300">
    <property type="match status" value="1"/>
</dbReference>
<dbReference type="PANTHER" id="PTHR43428:SF1">
    <property type="entry name" value="ARSENATE REDUCTASE"/>
    <property type="match status" value="1"/>
</dbReference>
<dbReference type="AlphaFoldDB" id="A0A6B0YS54"/>
<gene>
    <name evidence="3" type="ORF">F4Y42_05295</name>
</gene>
<evidence type="ECO:0000259" key="2">
    <source>
        <dbReference type="SMART" id="SM00226"/>
    </source>
</evidence>